<accession>A0ABS7PQF9</accession>
<gene>
    <name evidence="1" type="ORF">K7G82_14070</name>
</gene>
<keyword evidence="2" id="KW-1185">Reference proteome</keyword>
<dbReference type="Proteomes" id="UP000706039">
    <property type="component" value="Unassembled WGS sequence"/>
</dbReference>
<reference evidence="1 2" key="1">
    <citation type="submission" date="2021-08" db="EMBL/GenBank/DDBJ databases">
        <authorList>
            <person name="Tuo L."/>
        </authorList>
    </citation>
    <scope>NUCLEOTIDE SEQUENCE [LARGE SCALE GENOMIC DNA]</scope>
    <source>
        <strain evidence="1 2">JCM 31229</strain>
    </source>
</reference>
<proteinExistence type="predicted"/>
<organism evidence="1 2">
    <name type="scientific">Sphingomonas colocasiae</name>
    <dbReference type="NCBI Taxonomy" id="1848973"/>
    <lineage>
        <taxon>Bacteria</taxon>
        <taxon>Pseudomonadati</taxon>
        <taxon>Pseudomonadota</taxon>
        <taxon>Alphaproteobacteria</taxon>
        <taxon>Sphingomonadales</taxon>
        <taxon>Sphingomonadaceae</taxon>
        <taxon>Sphingomonas</taxon>
    </lineage>
</organism>
<evidence type="ECO:0000313" key="2">
    <source>
        <dbReference type="Proteomes" id="UP000706039"/>
    </source>
</evidence>
<protein>
    <submittedName>
        <fullName evidence="1">Uncharacterized protein</fullName>
    </submittedName>
</protein>
<name>A0ABS7PQF9_9SPHN</name>
<sequence length="83" mass="8728">MDAGAIMESCKLDILELISDIAGAMPAISGTEAAMTLGQFLSDFQHQLNDEQAAILLGLAAGLLRQGELQESGIRSKQVLALN</sequence>
<dbReference type="RefSeq" id="WP_222990534.1">
    <property type="nucleotide sequence ID" value="NZ_JAINVV010000006.1"/>
</dbReference>
<comment type="caution">
    <text evidence="1">The sequence shown here is derived from an EMBL/GenBank/DDBJ whole genome shotgun (WGS) entry which is preliminary data.</text>
</comment>
<evidence type="ECO:0000313" key="1">
    <source>
        <dbReference type="EMBL" id="MBY8823426.1"/>
    </source>
</evidence>
<dbReference type="EMBL" id="JAINVV010000006">
    <property type="protein sequence ID" value="MBY8823426.1"/>
    <property type="molecule type" value="Genomic_DNA"/>
</dbReference>